<comment type="caution">
    <text evidence="4">The sequence shown here is derived from an EMBL/GenBank/DDBJ whole genome shotgun (WGS) entry which is preliminary data.</text>
</comment>
<accession>A0ABS3WLS5</accession>
<evidence type="ECO:0000259" key="3">
    <source>
        <dbReference type="Pfam" id="PF08028"/>
    </source>
</evidence>
<feature type="region of interest" description="Disordered" evidence="2">
    <location>
        <begin position="32"/>
        <end position="66"/>
    </location>
</feature>
<keyword evidence="1" id="KW-0560">Oxidoreductase</keyword>
<dbReference type="InterPro" id="IPR013107">
    <property type="entry name" value="Acyl-CoA_DH_C"/>
</dbReference>
<organism evidence="4 5">
    <name type="scientific">Streptomyces spirodelae</name>
    <dbReference type="NCBI Taxonomy" id="2812904"/>
    <lineage>
        <taxon>Bacteria</taxon>
        <taxon>Bacillati</taxon>
        <taxon>Actinomycetota</taxon>
        <taxon>Actinomycetes</taxon>
        <taxon>Kitasatosporales</taxon>
        <taxon>Streptomycetaceae</taxon>
        <taxon>Streptomyces</taxon>
    </lineage>
</organism>
<dbReference type="Proteomes" id="UP001518976">
    <property type="component" value="Unassembled WGS sequence"/>
</dbReference>
<reference evidence="4 5" key="1">
    <citation type="submission" date="2021-02" db="EMBL/GenBank/DDBJ databases">
        <title>Streptomyces spirodelae sp. nov., isolated from duckweed.</title>
        <authorList>
            <person name="Saimee Y."/>
            <person name="Duangmal K."/>
        </authorList>
    </citation>
    <scope>NUCLEOTIDE SEQUENCE [LARGE SCALE GENOMIC DNA]</scope>
    <source>
        <strain evidence="4 5">DW4-2</strain>
    </source>
</reference>
<dbReference type="Pfam" id="PF08028">
    <property type="entry name" value="Acyl-CoA_dh_2"/>
    <property type="match status" value="1"/>
</dbReference>
<gene>
    <name evidence="4" type="ORF">JW592_00480</name>
</gene>
<feature type="domain" description="Acyl-CoA dehydrogenase C-terminal" evidence="3">
    <location>
        <begin position="4"/>
        <end position="39"/>
    </location>
</feature>
<keyword evidence="5" id="KW-1185">Reference proteome</keyword>
<evidence type="ECO:0000256" key="1">
    <source>
        <dbReference type="ARBA" id="ARBA00023002"/>
    </source>
</evidence>
<protein>
    <recommendedName>
        <fullName evidence="3">Acyl-CoA dehydrogenase C-terminal domain-containing protein</fullName>
    </recommendedName>
</protein>
<evidence type="ECO:0000313" key="4">
    <source>
        <dbReference type="EMBL" id="MBO8183969.1"/>
    </source>
</evidence>
<proteinExistence type="predicted"/>
<evidence type="ECO:0000256" key="2">
    <source>
        <dbReference type="SAM" id="MobiDB-lite"/>
    </source>
</evidence>
<sequence>MHGAAISRDRAYMARLCIRAVQRLVQLAGTAAHHDASPVVPASRTQDVPESRPRTPVAGGFARGDHDRDRVRFAAQGLPSGCAPVLLRAKRTWRRR</sequence>
<evidence type="ECO:0000313" key="5">
    <source>
        <dbReference type="Proteomes" id="UP001518976"/>
    </source>
</evidence>
<name>A0ABS3WLS5_9ACTN</name>
<dbReference type="EMBL" id="JAFFZN010000001">
    <property type="protein sequence ID" value="MBO8183969.1"/>
    <property type="molecule type" value="Genomic_DNA"/>
</dbReference>